<dbReference type="Proteomes" id="UP000094487">
    <property type="component" value="Unassembled WGS sequence"/>
</dbReference>
<dbReference type="NCBIfam" id="NF004840">
    <property type="entry name" value="PRK06190.1"/>
    <property type="match status" value="1"/>
</dbReference>
<accession>A0A1E3LXI3</accession>
<gene>
    <name evidence="2" type="ORF">BFL28_13875</name>
</gene>
<dbReference type="SUPFAM" id="SSF52096">
    <property type="entry name" value="ClpP/crotonase"/>
    <property type="match status" value="1"/>
</dbReference>
<dbReference type="AlphaFoldDB" id="A0A1E3LXI3"/>
<dbReference type="CDD" id="cd06558">
    <property type="entry name" value="crotonase-like"/>
    <property type="match status" value="1"/>
</dbReference>
<proteinExistence type="inferred from homology"/>
<dbReference type="Gene3D" id="3.90.226.10">
    <property type="entry name" value="2-enoyl-CoA Hydratase, Chain A, domain 1"/>
    <property type="match status" value="1"/>
</dbReference>
<dbReference type="InterPro" id="IPR001753">
    <property type="entry name" value="Enoyl-CoA_hydra/iso"/>
</dbReference>
<dbReference type="Pfam" id="PF00378">
    <property type="entry name" value="ECH_1"/>
    <property type="match status" value="1"/>
</dbReference>
<evidence type="ECO:0000256" key="1">
    <source>
        <dbReference type="ARBA" id="ARBA00005254"/>
    </source>
</evidence>
<comment type="caution">
    <text evidence="2">The sequence shown here is derived from an EMBL/GenBank/DDBJ whole genome shotgun (WGS) entry which is preliminary data.</text>
</comment>
<dbReference type="PANTHER" id="PTHR43802">
    <property type="entry name" value="ENOYL-COA HYDRATASE"/>
    <property type="match status" value="1"/>
</dbReference>
<comment type="similarity">
    <text evidence="1">Belongs to the enoyl-CoA hydratase/isomerase family.</text>
</comment>
<keyword evidence="3" id="KW-1185">Reference proteome</keyword>
<dbReference type="PANTHER" id="PTHR43802:SF1">
    <property type="entry name" value="IP11341P-RELATED"/>
    <property type="match status" value="1"/>
</dbReference>
<dbReference type="EMBL" id="MDDS01000014">
    <property type="protein sequence ID" value="ODP38481.1"/>
    <property type="molecule type" value="Genomic_DNA"/>
</dbReference>
<name>A0A1E3LXI3_9SPHN</name>
<protein>
    <submittedName>
        <fullName evidence="2">Enoyl-CoA hydratase</fullName>
    </submittedName>
</protein>
<evidence type="ECO:0000313" key="2">
    <source>
        <dbReference type="EMBL" id="ODP38481.1"/>
    </source>
</evidence>
<dbReference type="GO" id="GO:0003824">
    <property type="term" value="F:catalytic activity"/>
    <property type="evidence" value="ECO:0007669"/>
    <property type="project" value="UniProtKB-ARBA"/>
</dbReference>
<reference evidence="2 3" key="1">
    <citation type="submission" date="2016-08" db="EMBL/GenBank/DDBJ databases">
        <title>Draft genome of the agarase producing Sphingomonas sp. MCT13.</title>
        <authorList>
            <person name="D'Andrea M.M."/>
            <person name="Rossolini G.M."/>
            <person name="Thaller M.C."/>
        </authorList>
    </citation>
    <scope>NUCLEOTIDE SEQUENCE [LARGE SCALE GENOMIC DNA]</scope>
    <source>
        <strain evidence="2 3">MCT13</strain>
    </source>
</reference>
<dbReference type="InterPro" id="IPR029045">
    <property type="entry name" value="ClpP/crotonase-like_dom_sf"/>
</dbReference>
<evidence type="ECO:0000313" key="3">
    <source>
        <dbReference type="Proteomes" id="UP000094487"/>
    </source>
</evidence>
<dbReference type="STRING" id="1888892.BFL28_13875"/>
<sequence>MLLIERRNGYAVVTLNRPEALNALSEPLVARLAETLETLEADPQVRGLIVTGTGRAFCAGMDIKELQDPNGPLSRPGGLWADGTLNPILRLRGFAKPTIAAVNGAAVTGGFELALACDLIVASSAARFADTHARVGIIPGGGLSQHLSRVIGIHRAKELHLTGNFLSAEQADRWGLVNRVVAPEELLPVSEALMRDMLGIEQAMLVSYKRLIDGGYALGFGDALAEEARTAKAEANRTQADDIAQREDALLDRGRTQAN</sequence>
<organism evidence="2 3">
    <name type="scientific">Sphingomonas turrisvirgatae</name>
    <dbReference type="NCBI Taxonomy" id="1888892"/>
    <lineage>
        <taxon>Bacteria</taxon>
        <taxon>Pseudomonadati</taxon>
        <taxon>Pseudomonadota</taxon>
        <taxon>Alphaproteobacteria</taxon>
        <taxon>Sphingomonadales</taxon>
        <taxon>Sphingomonadaceae</taxon>
        <taxon>Sphingomonas</taxon>
    </lineage>
</organism>